<evidence type="ECO:0000313" key="3">
    <source>
        <dbReference type="Proteomes" id="UP000266673"/>
    </source>
</evidence>
<name>A0A397UPE5_9GLOM</name>
<feature type="domain" description="FAR1" evidence="1">
    <location>
        <begin position="95"/>
        <end position="179"/>
    </location>
</feature>
<keyword evidence="3" id="KW-1185">Reference proteome</keyword>
<accession>A0A397UPE5</accession>
<gene>
    <name evidence="2" type="ORF">C2G38_2203511</name>
</gene>
<organism evidence="2 3">
    <name type="scientific">Gigaspora rosea</name>
    <dbReference type="NCBI Taxonomy" id="44941"/>
    <lineage>
        <taxon>Eukaryota</taxon>
        <taxon>Fungi</taxon>
        <taxon>Fungi incertae sedis</taxon>
        <taxon>Mucoromycota</taxon>
        <taxon>Glomeromycotina</taxon>
        <taxon>Glomeromycetes</taxon>
        <taxon>Diversisporales</taxon>
        <taxon>Gigasporaceae</taxon>
        <taxon>Gigaspora</taxon>
    </lineage>
</organism>
<comment type="caution">
    <text evidence="2">The sequence shown here is derived from an EMBL/GenBank/DDBJ whole genome shotgun (WGS) entry which is preliminary data.</text>
</comment>
<dbReference type="Proteomes" id="UP000266673">
    <property type="component" value="Unassembled WGS sequence"/>
</dbReference>
<reference evidence="2 3" key="1">
    <citation type="submission" date="2018-06" db="EMBL/GenBank/DDBJ databases">
        <title>Comparative genomics reveals the genomic features of Rhizophagus irregularis, R. cerebriforme, R. diaphanum and Gigaspora rosea, and their symbiotic lifestyle signature.</title>
        <authorList>
            <person name="Morin E."/>
            <person name="San Clemente H."/>
            <person name="Chen E.C.H."/>
            <person name="De La Providencia I."/>
            <person name="Hainaut M."/>
            <person name="Kuo A."/>
            <person name="Kohler A."/>
            <person name="Murat C."/>
            <person name="Tang N."/>
            <person name="Roy S."/>
            <person name="Loubradou J."/>
            <person name="Henrissat B."/>
            <person name="Grigoriev I.V."/>
            <person name="Corradi N."/>
            <person name="Roux C."/>
            <person name="Martin F.M."/>
        </authorList>
    </citation>
    <scope>NUCLEOTIDE SEQUENCE [LARGE SCALE GENOMIC DNA]</scope>
    <source>
        <strain evidence="2 3">DAOM 194757</strain>
    </source>
</reference>
<evidence type="ECO:0000259" key="1">
    <source>
        <dbReference type="Pfam" id="PF03101"/>
    </source>
</evidence>
<dbReference type="OrthoDB" id="2437997at2759"/>
<dbReference type="AlphaFoldDB" id="A0A397UPE5"/>
<proteinExistence type="predicted"/>
<dbReference type="Pfam" id="PF03101">
    <property type="entry name" value="FAR1"/>
    <property type="match status" value="1"/>
</dbReference>
<sequence length="269" mass="31381">MSNDTLFSFSDPYILIYNEGQDVPFDFFLSNDLTNDNYVNSYDPSLGNDVNFNRLTEESTQLIQEQVNAQEVIQVVHEQQGDEEWNMMMKKSALKRYESEVGFKAIKFRLECDSNGTIVRRYFVCENSKEHQPKKKIDSSDHRERESKKVGCPWQLNAGYRKNDGIVITKLIEEHNHLLASYRKEFAPSLHLLSQEVLDDIKFLTQECGLGANAQCQYISKKFPEQPLYDCDLYNAIRKYKNQMGYQHEKGSVINHLIIFYQRPTPPLP</sequence>
<protein>
    <recommendedName>
        <fullName evidence="1">FAR1 domain-containing protein</fullName>
    </recommendedName>
</protein>
<dbReference type="PANTHER" id="PTHR47718">
    <property type="entry name" value="OS01G0519700 PROTEIN"/>
    <property type="match status" value="1"/>
</dbReference>
<dbReference type="InterPro" id="IPR004330">
    <property type="entry name" value="FAR1_DNA_bnd_dom"/>
</dbReference>
<evidence type="ECO:0000313" key="2">
    <source>
        <dbReference type="EMBL" id="RIB11401.1"/>
    </source>
</evidence>
<dbReference type="EMBL" id="QKWP01001137">
    <property type="protein sequence ID" value="RIB11401.1"/>
    <property type="molecule type" value="Genomic_DNA"/>
</dbReference>